<proteinExistence type="predicted"/>
<feature type="non-terminal residue" evidence="1">
    <location>
        <position position="107"/>
    </location>
</feature>
<dbReference type="Proteomes" id="UP000789920">
    <property type="component" value="Unassembled WGS sequence"/>
</dbReference>
<organism evidence="1 2">
    <name type="scientific">Racocetra persica</name>
    <dbReference type="NCBI Taxonomy" id="160502"/>
    <lineage>
        <taxon>Eukaryota</taxon>
        <taxon>Fungi</taxon>
        <taxon>Fungi incertae sedis</taxon>
        <taxon>Mucoromycota</taxon>
        <taxon>Glomeromycotina</taxon>
        <taxon>Glomeromycetes</taxon>
        <taxon>Diversisporales</taxon>
        <taxon>Gigasporaceae</taxon>
        <taxon>Racocetra</taxon>
    </lineage>
</organism>
<sequence>EMAPTKEINIPIKPNDQVVEVVKYLTYDSTYKPDDVVLITVTCEPKARFLVASIASIIQYSCDIVLSGHVHDVVIDFKRVRIPFTWPNKSIRDIVYADHVSPIALEL</sequence>
<evidence type="ECO:0000313" key="1">
    <source>
        <dbReference type="EMBL" id="CAG8851687.1"/>
    </source>
</evidence>
<name>A0ACA9SZU3_9GLOM</name>
<dbReference type="EMBL" id="CAJVQC010177559">
    <property type="protein sequence ID" value="CAG8851687.1"/>
    <property type="molecule type" value="Genomic_DNA"/>
</dbReference>
<accession>A0ACA9SZU3</accession>
<reference evidence="1" key="1">
    <citation type="submission" date="2021-06" db="EMBL/GenBank/DDBJ databases">
        <authorList>
            <person name="Kallberg Y."/>
            <person name="Tangrot J."/>
            <person name="Rosling A."/>
        </authorList>
    </citation>
    <scope>NUCLEOTIDE SEQUENCE</scope>
    <source>
        <strain evidence="1">MA461A</strain>
    </source>
</reference>
<gene>
    <name evidence="1" type="ORF">RPERSI_LOCUS36686</name>
</gene>
<protein>
    <submittedName>
        <fullName evidence="1">36688_t:CDS:1</fullName>
    </submittedName>
</protein>
<keyword evidence="2" id="KW-1185">Reference proteome</keyword>
<evidence type="ECO:0000313" key="2">
    <source>
        <dbReference type="Proteomes" id="UP000789920"/>
    </source>
</evidence>
<comment type="caution">
    <text evidence="1">The sequence shown here is derived from an EMBL/GenBank/DDBJ whole genome shotgun (WGS) entry which is preliminary data.</text>
</comment>
<feature type="non-terminal residue" evidence="1">
    <location>
        <position position="1"/>
    </location>
</feature>